<evidence type="ECO:0000256" key="1">
    <source>
        <dbReference type="ARBA" id="ARBA00003365"/>
    </source>
</evidence>
<dbReference type="PANTHER" id="PTHR43406:SF1">
    <property type="entry name" value="TRYPTOPHAN SYNTHASE ALPHA CHAIN, CHLOROPLASTIC"/>
    <property type="match status" value="1"/>
</dbReference>
<evidence type="ECO:0000256" key="8">
    <source>
        <dbReference type="ARBA" id="ARBA00049047"/>
    </source>
</evidence>
<keyword evidence="7 9" id="KW-0456">Lyase</keyword>
<dbReference type="InterPro" id="IPR002028">
    <property type="entry name" value="Trp_synthase_suA"/>
</dbReference>
<dbReference type="InterPro" id="IPR011060">
    <property type="entry name" value="RibuloseP-bd_barrel"/>
</dbReference>
<evidence type="ECO:0000256" key="4">
    <source>
        <dbReference type="ARBA" id="ARBA00022605"/>
    </source>
</evidence>
<keyword evidence="12" id="KW-1185">Reference proteome</keyword>
<comment type="catalytic activity">
    <reaction evidence="8 9">
        <text>(1S,2R)-1-C-(indol-3-yl)glycerol 3-phosphate + L-serine = D-glyceraldehyde 3-phosphate + L-tryptophan + H2O</text>
        <dbReference type="Rhea" id="RHEA:10532"/>
        <dbReference type="ChEBI" id="CHEBI:15377"/>
        <dbReference type="ChEBI" id="CHEBI:33384"/>
        <dbReference type="ChEBI" id="CHEBI:57912"/>
        <dbReference type="ChEBI" id="CHEBI:58866"/>
        <dbReference type="ChEBI" id="CHEBI:59776"/>
        <dbReference type="EC" id="4.2.1.20"/>
    </reaction>
</comment>
<gene>
    <name evidence="9" type="primary">trpA</name>
    <name evidence="11" type="ORF">J3R75_001996</name>
</gene>
<dbReference type="EMBL" id="JAUSVL010000001">
    <property type="protein sequence ID" value="MDQ0289889.1"/>
    <property type="molecule type" value="Genomic_DNA"/>
</dbReference>
<feature type="active site" description="Proton acceptor" evidence="9">
    <location>
        <position position="60"/>
    </location>
</feature>
<evidence type="ECO:0000313" key="12">
    <source>
        <dbReference type="Proteomes" id="UP001238163"/>
    </source>
</evidence>
<comment type="subunit">
    <text evidence="3 9">Tetramer of two alpha and two beta chains.</text>
</comment>
<dbReference type="HAMAP" id="MF_00131">
    <property type="entry name" value="Trp_synth_alpha"/>
    <property type="match status" value="1"/>
</dbReference>
<dbReference type="PROSITE" id="PS00167">
    <property type="entry name" value="TRP_SYNTHASE_ALPHA"/>
    <property type="match status" value="1"/>
</dbReference>
<feature type="active site" description="Proton acceptor" evidence="9">
    <location>
        <position position="49"/>
    </location>
</feature>
<dbReference type="InterPro" id="IPR018204">
    <property type="entry name" value="Trp_synthase_alpha_AS"/>
</dbReference>
<proteinExistence type="inferred from homology"/>
<evidence type="ECO:0000256" key="2">
    <source>
        <dbReference type="ARBA" id="ARBA00004733"/>
    </source>
</evidence>
<comment type="similarity">
    <text evidence="9 10">Belongs to the TrpA family.</text>
</comment>
<dbReference type="GO" id="GO:0005829">
    <property type="term" value="C:cytosol"/>
    <property type="evidence" value="ECO:0007669"/>
    <property type="project" value="TreeGrafter"/>
</dbReference>
<dbReference type="Pfam" id="PF00290">
    <property type="entry name" value="Trp_syntA"/>
    <property type="match status" value="1"/>
</dbReference>
<evidence type="ECO:0000313" key="11">
    <source>
        <dbReference type="EMBL" id="MDQ0289889.1"/>
    </source>
</evidence>
<dbReference type="Proteomes" id="UP001238163">
    <property type="component" value="Unassembled WGS sequence"/>
</dbReference>
<evidence type="ECO:0000256" key="6">
    <source>
        <dbReference type="ARBA" id="ARBA00023141"/>
    </source>
</evidence>
<comment type="function">
    <text evidence="1 9">The alpha subunit is responsible for the aldol cleavage of indoleglycerol phosphate to indole and glyceraldehyde 3-phosphate.</text>
</comment>
<evidence type="ECO:0000256" key="3">
    <source>
        <dbReference type="ARBA" id="ARBA00011270"/>
    </source>
</evidence>
<comment type="caution">
    <text evidence="11">The sequence shown here is derived from an EMBL/GenBank/DDBJ whole genome shotgun (WGS) entry which is preliminary data.</text>
</comment>
<evidence type="ECO:0000256" key="7">
    <source>
        <dbReference type="ARBA" id="ARBA00023239"/>
    </source>
</evidence>
<dbReference type="Gene3D" id="3.20.20.70">
    <property type="entry name" value="Aldolase class I"/>
    <property type="match status" value="1"/>
</dbReference>
<sequence>MDKIQKIFASCAGADRAALVIFCSCGYPDMASSEQIIDDAIAAGADIIELGVPFSDPMADGAAIRQASEVALHNGATLKRILAMAERLCKKHPDTGFILFSYMNVMLNYGLEALCGELRRIGVDGILAVDLPYEEKAELAGPCRAGGLHLIPLVSPATSLERAAMIMGEATGFVYSVNVCGITGIREQLPPEVAGRLAALKERSPVPVAAGFGIADSASAKAIARVADGVVVGSAVISKLLVPGDLVERRQSAAALVGSLAGSLSRHA</sequence>
<dbReference type="RefSeq" id="WP_307261332.1">
    <property type="nucleotide sequence ID" value="NZ_JAUSVL010000001.1"/>
</dbReference>
<dbReference type="PANTHER" id="PTHR43406">
    <property type="entry name" value="TRYPTOPHAN SYNTHASE, ALPHA CHAIN"/>
    <property type="match status" value="1"/>
</dbReference>
<dbReference type="NCBIfam" id="TIGR00262">
    <property type="entry name" value="trpA"/>
    <property type="match status" value="1"/>
</dbReference>
<dbReference type="SUPFAM" id="SSF51366">
    <property type="entry name" value="Ribulose-phoshate binding barrel"/>
    <property type="match status" value="1"/>
</dbReference>
<dbReference type="CDD" id="cd04724">
    <property type="entry name" value="Tryptophan_synthase_alpha"/>
    <property type="match status" value="1"/>
</dbReference>
<organism evidence="11 12">
    <name type="scientific">Oligosphaera ethanolica</name>
    <dbReference type="NCBI Taxonomy" id="760260"/>
    <lineage>
        <taxon>Bacteria</taxon>
        <taxon>Pseudomonadati</taxon>
        <taxon>Lentisphaerota</taxon>
        <taxon>Oligosphaeria</taxon>
        <taxon>Oligosphaerales</taxon>
        <taxon>Oligosphaeraceae</taxon>
        <taxon>Oligosphaera</taxon>
    </lineage>
</organism>
<name>A0AAE3VG32_9BACT</name>
<accession>A0AAE3VG32</accession>
<evidence type="ECO:0000256" key="9">
    <source>
        <dbReference type="HAMAP-Rule" id="MF_00131"/>
    </source>
</evidence>
<protein>
    <recommendedName>
        <fullName evidence="9">Tryptophan synthase alpha chain</fullName>
        <ecNumber evidence="9">4.2.1.20</ecNumber>
    </recommendedName>
</protein>
<dbReference type="EC" id="4.2.1.20" evidence="9"/>
<keyword evidence="6 9" id="KW-0057">Aromatic amino acid biosynthesis</keyword>
<evidence type="ECO:0000256" key="10">
    <source>
        <dbReference type="RuleBase" id="RU003662"/>
    </source>
</evidence>
<dbReference type="InterPro" id="IPR013785">
    <property type="entry name" value="Aldolase_TIM"/>
</dbReference>
<keyword evidence="5 9" id="KW-0822">Tryptophan biosynthesis</keyword>
<dbReference type="AlphaFoldDB" id="A0AAE3VG32"/>
<dbReference type="FunFam" id="3.20.20.70:FF:000037">
    <property type="entry name" value="Tryptophan synthase alpha chain"/>
    <property type="match status" value="1"/>
</dbReference>
<dbReference type="GO" id="GO:0004834">
    <property type="term" value="F:tryptophan synthase activity"/>
    <property type="evidence" value="ECO:0007669"/>
    <property type="project" value="UniProtKB-UniRule"/>
</dbReference>
<comment type="pathway">
    <text evidence="2 9">Amino-acid biosynthesis; L-tryptophan biosynthesis; L-tryptophan from chorismate: step 5/5.</text>
</comment>
<evidence type="ECO:0000256" key="5">
    <source>
        <dbReference type="ARBA" id="ARBA00022822"/>
    </source>
</evidence>
<reference evidence="11" key="1">
    <citation type="submission" date="2023-07" db="EMBL/GenBank/DDBJ databases">
        <title>Genomic Encyclopedia of Type Strains, Phase IV (KMG-IV): sequencing the most valuable type-strain genomes for metagenomic binning, comparative biology and taxonomic classification.</title>
        <authorList>
            <person name="Goeker M."/>
        </authorList>
    </citation>
    <scope>NUCLEOTIDE SEQUENCE</scope>
    <source>
        <strain evidence="11">DSM 24202</strain>
    </source>
</reference>
<keyword evidence="4 9" id="KW-0028">Amino-acid biosynthesis</keyword>